<name>A0AA40DU40_9PEZI</name>
<dbReference type="Proteomes" id="UP001172102">
    <property type="component" value="Unassembled WGS sequence"/>
</dbReference>
<organism evidence="1 2">
    <name type="scientific">Lasiosphaeris hirsuta</name>
    <dbReference type="NCBI Taxonomy" id="260670"/>
    <lineage>
        <taxon>Eukaryota</taxon>
        <taxon>Fungi</taxon>
        <taxon>Dikarya</taxon>
        <taxon>Ascomycota</taxon>
        <taxon>Pezizomycotina</taxon>
        <taxon>Sordariomycetes</taxon>
        <taxon>Sordariomycetidae</taxon>
        <taxon>Sordariales</taxon>
        <taxon>Lasiosphaeriaceae</taxon>
        <taxon>Lasiosphaeris</taxon>
    </lineage>
</organism>
<reference evidence="1" key="1">
    <citation type="submission" date="2023-06" db="EMBL/GenBank/DDBJ databases">
        <title>Genome-scale phylogeny and comparative genomics of the fungal order Sordariales.</title>
        <authorList>
            <consortium name="Lawrence Berkeley National Laboratory"/>
            <person name="Hensen N."/>
            <person name="Bonometti L."/>
            <person name="Westerberg I."/>
            <person name="Brannstrom I.O."/>
            <person name="Guillou S."/>
            <person name="Cros-Aarteil S."/>
            <person name="Calhoun S."/>
            <person name="Haridas S."/>
            <person name="Kuo A."/>
            <person name="Mondo S."/>
            <person name="Pangilinan J."/>
            <person name="Riley R."/>
            <person name="Labutti K."/>
            <person name="Andreopoulos B."/>
            <person name="Lipzen A."/>
            <person name="Chen C."/>
            <person name="Yanf M."/>
            <person name="Daum C."/>
            <person name="Ng V."/>
            <person name="Clum A."/>
            <person name="Steindorff A."/>
            <person name="Ohm R."/>
            <person name="Martin F."/>
            <person name="Silar P."/>
            <person name="Natvig D."/>
            <person name="Lalanne C."/>
            <person name="Gautier V."/>
            <person name="Ament-Velasquez S.L."/>
            <person name="Kruys A."/>
            <person name="Hutchinson M.I."/>
            <person name="Powell A.J."/>
            <person name="Barry K."/>
            <person name="Miller A.N."/>
            <person name="Grigoriev I.V."/>
            <person name="Debuchy R."/>
            <person name="Gladieux P."/>
            <person name="Thoren M.H."/>
            <person name="Johannesson H."/>
        </authorList>
    </citation>
    <scope>NUCLEOTIDE SEQUENCE</scope>
    <source>
        <strain evidence="1">SMH4607-1</strain>
    </source>
</reference>
<comment type="caution">
    <text evidence="1">The sequence shown here is derived from an EMBL/GenBank/DDBJ whole genome shotgun (WGS) entry which is preliminary data.</text>
</comment>
<sequence length="136" mass="15451">MDLWTSTTVLVELRCTLCESGGRSRRKLLPIVFAANLKLETGKTFVRSLDHVCLKRVRAATRYDLRGIEPVVNYEMEASFVWQGLEEAKLAIVSLTEMEIRDQLDLMAKRGYRDSILVQMVVEVGEGDGMKEVERA</sequence>
<proteinExistence type="predicted"/>
<protein>
    <submittedName>
        <fullName evidence="1">Uncharacterized protein</fullName>
    </submittedName>
</protein>
<gene>
    <name evidence="1" type="ORF">B0H67DRAFT_586539</name>
</gene>
<keyword evidence="2" id="KW-1185">Reference proteome</keyword>
<dbReference type="AlphaFoldDB" id="A0AA40DU40"/>
<evidence type="ECO:0000313" key="2">
    <source>
        <dbReference type="Proteomes" id="UP001172102"/>
    </source>
</evidence>
<evidence type="ECO:0000313" key="1">
    <source>
        <dbReference type="EMBL" id="KAK0711903.1"/>
    </source>
</evidence>
<accession>A0AA40DU40</accession>
<dbReference type="EMBL" id="JAUKUA010000005">
    <property type="protein sequence ID" value="KAK0711903.1"/>
    <property type="molecule type" value="Genomic_DNA"/>
</dbReference>